<dbReference type="SMART" id="SM00450">
    <property type="entry name" value="RHOD"/>
    <property type="match status" value="1"/>
</dbReference>
<sequence length="103" mass="12174">MEIDNKKISKWIADKKEFHLLDVRRDDEREICNLGGFHIPLHELETRFNELPHDKLPMIVYCHHGVRSLYATQFLKFHGYDALSLRGGIDAWSIEIDPNVPRY</sequence>
<dbReference type="Proteomes" id="UP001324634">
    <property type="component" value="Chromosome"/>
</dbReference>
<dbReference type="Pfam" id="PF00581">
    <property type="entry name" value="Rhodanese"/>
    <property type="match status" value="1"/>
</dbReference>
<dbReference type="PANTHER" id="PTHR43031:SF17">
    <property type="entry name" value="SULFURTRANSFERASE YTWF-RELATED"/>
    <property type="match status" value="1"/>
</dbReference>
<dbReference type="PROSITE" id="PS50206">
    <property type="entry name" value="RHODANESE_3"/>
    <property type="match status" value="1"/>
</dbReference>
<feature type="domain" description="Rhodanese" evidence="1">
    <location>
        <begin position="14"/>
        <end position="101"/>
    </location>
</feature>
<dbReference type="InterPro" id="IPR001763">
    <property type="entry name" value="Rhodanese-like_dom"/>
</dbReference>
<name>A0AAX4HL11_9BACT</name>
<dbReference type="InterPro" id="IPR036873">
    <property type="entry name" value="Rhodanese-like_dom_sf"/>
</dbReference>
<organism evidence="2 3">
    <name type="scientific">Peredibacter starrii</name>
    <dbReference type="NCBI Taxonomy" id="28202"/>
    <lineage>
        <taxon>Bacteria</taxon>
        <taxon>Pseudomonadati</taxon>
        <taxon>Bdellovibrionota</taxon>
        <taxon>Bacteriovoracia</taxon>
        <taxon>Bacteriovoracales</taxon>
        <taxon>Bacteriovoracaceae</taxon>
        <taxon>Peredibacter</taxon>
    </lineage>
</organism>
<evidence type="ECO:0000313" key="2">
    <source>
        <dbReference type="EMBL" id="WPU63959.1"/>
    </source>
</evidence>
<dbReference type="InterPro" id="IPR050229">
    <property type="entry name" value="GlpE_sulfurtransferase"/>
</dbReference>
<dbReference type="AlphaFoldDB" id="A0AAX4HL11"/>
<protein>
    <submittedName>
        <fullName evidence="2">Rhodanese-like domain-containing protein</fullName>
    </submittedName>
</protein>
<dbReference type="PANTHER" id="PTHR43031">
    <property type="entry name" value="FAD-DEPENDENT OXIDOREDUCTASE"/>
    <property type="match status" value="1"/>
</dbReference>
<dbReference type="RefSeq" id="WP_321391707.1">
    <property type="nucleotide sequence ID" value="NZ_CP139487.1"/>
</dbReference>
<reference evidence="2 3" key="1">
    <citation type="submission" date="2023-11" db="EMBL/GenBank/DDBJ databases">
        <title>Peredibacter starrii A3.12.</title>
        <authorList>
            <person name="Mitchell R.J."/>
        </authorList>
    </citation>
    <scope>NUCLEOTIDE SEQUENCE [LARGE SCALE GENOMIC DNA]</scope>
    <source>
        <strain evidence="2 3">A3.12</strain>
    </source>
</reference>
<keyword evidence="3" id="KW-1185">Reference proteome</keyword>
<gene>
    <name evidence="2" type="ORF">SOO65_14785</name>
</gene>
<evidence type="ECO:0000313" key="3">
    <source>
        <dbReference type="Proteomes" id="UP001324634"/>
    </source>
</evidence>
<dbReference type="SUPFAM" id="SSF52821">
    <property type="entry name" value="Rhodanese/Cell cycle control phosphatase"/>
    <property type="match status" value="1"/>
</dbReference>
<dbReference type="Gene3D" id="3.40.250.10">
    <property type="entry name" value="Rhodanese-like domain"/>
    <property type="match status" value="1"/>
</dbReference>
<dbReference type="EMBL" id="CP139487">
    <property type="protein sequence ID" value="WPU63959.1"/>
    <property type="molecule type" value="Genomic_DNA"/>
</dbReference>
<dbReference type="KEGG" id="psti:SOO65_14785"/>
<evidence type="ECO:0000259" key="1">
    <source>
        <dbReference type="PROSITE" id="PS50206"/>
    </source>
</evidence>
<accession>A0AAX4HL11</accession>
<proteinExistence type="predicted"/>